<accession>A0A9C7BR82</accession>
<feature type="compositionally biased region" description="Polar residues" evidence="1">
    <location>
        <begin position="124"/>
        <end position="133"/>
    </location>
</feature>
<evidence type="ECO:0000313" key="3">
    <source>
        <dbReference type="EMBL" id="BDT63087.1"/>
    </source>
</evidence>
<name>A0A9C7BR82_9VIRU</name>
<keyword evidence="2" id="KW-1133">Transmembrane helix</keyword>
<protein>
    <submittedName>
        <fullName evidence="3">Uncharacterized protein</fullName>
    </submittedName>
</protein>
<evidence type="ECO:0000256" key="1">
    <source>
        <dbReference type="SAM" id="MobiDB-lite"/>
    </source>
</evidence>
<keyword evidence="2" id="KW-0472">Membrane</keyword>
<reference evidence="3" key="1">
    <citation type="submission" date="2022-10" db="EMBL/GenBank/DDBJ databases">
        <title>Genome sequences of endogenous nimaviruses in decapod crustaceans.</title>
        <authorList>
            <person name="Kawato S."/>
            <person name="Nozaki R."/>
            <person name="Kondo H."/>
            <person name="Hirono I."/>
        </authorList>
    </citation>
    <scope>NUCLEOTIDE SEQUENCE</scope>
    <source>
        <strain evidence="3">Fukuoka2019</strain>
    </source>
</reference>
<proteinExistence type="predicted"/>
<keyword evidence="2" id="KW-0812">Transmembrane</keyword>
<feature type="transmembrane region" description="Helical" evidence="2">
    <location>
        <begin position="69"/>
        <end position="87"/>
    </location>
</feature>
<organism evidence="3">
    <name type="scientific">Sicyonia whispovirus</name>
    <dbReference type="NCBI Taxonomy" id="2984283"/>
    <lineage>
        <taxon>Viruses</taxon>
        <taxon>Viruses incertae sedis</taxon>
        <taxon>Naldaviricetes</taxon>
        <taxon>Nimaviridae</taxon>
        <taxon>Whispovirus</taxon>
    </lineage>
</organism>
<sequence length="182" mass="19970">MAVSQVAGSSSGGSGVGAIGTLFTQIRVLCSITVLVIVGITSLLAAAMYCIDQDTIEAAKIGGLEIPMAVPMTAAALTSLFNPSFLLESFEPTKRKHHEASKKNKADSTTTRKHPSKLREKLNRQPNRKQAFTSGFRRRVRPRLRRRPKLPALSGQRFGGRRVVSRVRSGGFFRLLLRLVLR</sequence>
<feature type="region of interest" description="Disordered" evidence="1">
    <location>
        <begin position="92"/>
        <end position="135"/>
    </location>
</feature>
<feature type="transmembrane region" description="Helical" evidence="2">
    <location>
        <begin position="28"/>
        <end position="49"/>
    </location>
</feature>
<evidence type="ECO:0000256" key="2">
    <source>
        <dbReference type="SAM" id="Phobius"/>
    </source>
</evidence>
<dbReference type="EMBL" id="LC738881">
    <property type="protein sequence ID" value="BDT63087.1"/>
    <property type="molecule type" value="Genomic_DNA"/>
</dbReference>